<comment type="caution">
    <text evidence="9">The sequence shown here is derived from an EMBL/GenBank/DDBJ whole genome shotgun (WGS) entry which is preliminary data.</text>
</comment>
<evidence type="ECO:0000313" key="10">
    <source>
        <dbReference type="Proteomes" id="UP000031967"/>
    </source>
</evidence>
<dbReference type="InterPro" id="IPR010559">
    <property type="entry name" value="Sig_transdc_His_kin_internal"/>
</dbReference>
<evidence type="ECO:0000256" key="7">
    <source>
        <dbReference type="SAM" id="Phobius"/>
    </source>
</evidence>
<gene>
    <name evidence="9" type="ORF">SD70_03650</name>
</gene>
<reference evidence="9 10" key="1">
    <citation type="submission" date="2014-12" db="EMBL/GenBank/DDBJ databases">
        <title>Draft genome sequence of Paenibacillus kamchatkensis strain B-2647.</title>
        <authorList>
            <person name="Karlyshev A.V."/>
            <person name="Kudryashova E.B."/>
        </authorList>
    </citation>
    <scope>NUCLEOTIDE SEQUENCE [LARGE SCALE GENOMIC DNA]</scope>
    <source>
        <strain evidence="9 10">VKM B-2647</strain>
    </source>
</reference>
<evidence type="ECO:0000256" key="4">
    <source>
        <dbReference type="ARBA" id="ARBA00022679"/>
    </source>
</evidence>
<feature type="transmembrane region" description="Helical" evidence="7">
    <location>
        <begin position="593"/>
        <end position="610"/>
    </location>
</feature>
<dbReference type="InterPro" id="IPR003660">
    <property type="entry name" value="HAMP_dom"/>
</dbReference>
<proteinExistence type="predicted"/>
<evidence type="ECO:0000256" key="2">
    <source>
        <dbReference type="ARBA" id="ARBA00022475"/>
    </source>
</evidence>
<keyword evidence="4" id="KW-0808">Transferase</keyword>
<keyword evidence="5" id="KW-0418">Kinase</keyword>
<keyword evidence="10" id="KW-1185">Reference proteome</keyword>
<evidence type="ECO:0000256" key="6">
    <source>
        <dbReference type="ARBA" id="ARBA00023136"/>
    </source>
</evidence>
<dbReference type="PROSITE" id="PS50885">
    <property type="entry name" value="HAMP"/>
    <property type="match status" value="1"/>
</dbReference>
<dbReference type="InterPro" id="IPR050640">
    <property type="entry name" value="Bact_2-comp_sensor_kinase"/>
</dbReference>
<dbReference type="Pfam" id="PF06580">
    <property type="entry name" value="His_kinase"/>
    <property type="match status" value="1"/>
</dbReference>
<dbReference type="Gene3D" id="6.10.340.10">
    <property type="match status" value="1"/>
</dbReference>
<keyword evidence="3" id="KW-0597">Phosphoprotein</keyword>
<name>A0ABR5ALP9_9BACL</name>
<keyword evidence="7" id="KW-0812">Transmembrane</keyword>
<evidence type="ECO:0000259" key="8">
    <source>
        <dbReference type="PROSITE" id="PS50885"/>
    </source>
</evidence>
<evidence type="ECO:0000256" key="5">
    <source>
        <dbReference type="ARBA" id="ARBA00022777"/>
    </source>
</evidence>
<dbReference type="PANTHER" id="PTHR34220:SF7">
    <property type="entry name" value="SENSOR HISTIDINE KINASE YPDA"/>
    <property type="match status" value="1"/>
</dbReference>
<feature type="transmembrane region" description="Helical" evidence="7">
    <location>
        <begin position="261"/>
        <end position="281"/>
    </location>
</feature>
<feature type="transmembrane region" description="Helical" evidence="7">
    <location>
        <begin position="330"/>
        <end position="351"/>
    </location>
</feature>
<keyword evidence="7" id="KW-1133">Transmembrane helix</keyword>
<evidence type="ECO:0000256" key="1">
    <source>
        <dbReference type="ARBA" id="ARBA00004651"/>
    </source>
</evidence>
<dbReference type="Proteomes" id="UP000031967">
    <property type="component" value="Unassembled WGS sequence"/>
</dbReference>
<keyword evidence="6 7" id="KW-0472">Membrane</keyword>
<accession>A0ABR5ALP9</accession>
<dbReference type="PANTHER" id="PTHR34220">
    <property type="entry name" value="SENSOR HISTIDINE KINASE YPDA"/>
    <property type="match status" value="1"/>
</dbReference>
<protein>
    <recommendedName>
        <fullName evidence="8">HAMP domain-containing protein</fullName>
    </recommendedName>
</protein>
<dbReference type="InterPro" id="IPR036890">
    <property type="entry name" value="HATPase_C_sf"/>
</dbReference>
<comment type="subcellular location">
    <subcellularLocation>
        <location evidence="1">Cell membrane</location>
        <topology evidence="1">Multi-pass membrane protein</topology>
    </subcellularLocation>
</comment>
<keyword evidence="2" id="KW-1003">Cell membrane</keyword>
<organism evidence="9 10">
    <name type="scientific">Gordoniibacillus kamchatkensis</name>
    <dbReference type="NCBI Taxonomy" id="1590651"/>
    <lineage>
        <taxon>Bacteria</taxon>
        <taxon>Bacillati</taxon>
        <taxon>Bacillota</taxon>
        <taxon>Bacilli</taxon>
        <taxon>Bacillales</taxon>
        <taxon>Paenibacillaceae</taxon>
        <taxon>Gordoniibacillus</taxon>
    </lineage>
</organism>
<sequence>MLFSLGAMLVLLLLLSSILFFKIKHFIEEKKQFIVSTRMNQISFEINTSFSNVYFLLSNLKTNERLLGYIQSLRSGDTNTVDKYRLAVDFEKYLYNVRQENAFIDNVLVVTPQSQFSSDHKYLDFNLNGIRVRSELEKESNFIPLGKAQERIVLPSEPDPGKGAANASKELDQHMFFAANITGDGGAVEGVILILLDPNYFKDKIPYNENITLFDANRHLIFSGAPAGRQLKGLEVHEATVPFNNFRLVYVDRLDFYHEQLILMIRLTILTVLLAIVVSFISSRMISNKVLYPIYKLIKLFQSYDFAREKLNYYKELHAHRKQFNLRDRLLFYFITTILLPLLVYMAVFYWQSSKIAADDLKQGYYSLFEKTNSLLEHDINQIEVLIARISLDKTVQDNLLANDSAKLEKQLLSENHFLGLNRNTISIYDRSGTLMFSNRSKQAGEIGPEFYNKMKSSGRVIRYSLSKDDLGNAIIVLGMPIIPLDKYPEVAGYVTIELDSGYFSNLYAEFKQNGSEAFIADMDNRIVSHPIVGQIGKALDFPIPDGDLQQGGPYGGYWVSAKKIAGVPWKFVSRYNYSDVKQQVAGLFLNDSYLVFLIFLLMLLFAYYMSQRMLKPLGKLNFMLNEYELGDGQRMIADHMSGIDEVDLLGRNFNQMIRRIDELVHETIVAGQERIKLEYEKKESQMIALQSQINPHFLYNTLDNLIYLVEMKEVDKAVDMISSLSRLFRYVTNREQTIRMRDEIMYAKTYAGIMSHRYDNFHCVWQIDEAVLECSTMKLILQPVIENAIHHGARRTRKHVTIEIGCLLRGDHIEVVVKDNATGMPEEELSEVRARLADPEIRKAGIYNVNARIKLNFGEAYGLYIDSKYGDGTSVTIVLPAHP</sequence>
<evidence type="ECO:0000313" key="9">
    <source>
        <dbReference type="EMBL" id="KIL41970.1"/>
    </source>
</evidence>
<dbReference type="EMBL" id="JXAK01000004">
    <property type="protein sequence ID" value="KIL41970.1"/>
    <property type="molecule type" value="Genomic_DNA"/>
</dbReference>
<evidence type="ECO:0000256" key="3">
    <source>
        <dbReference type="ARBA" id="ARBA00022553"/>
    </source>
</evidence>
<dbReference type="Pfam" id="PF02518">
    <property type="entry name" value="HATPase_c"/>
    <property type="match status" value="1"/>
</dbReference>
<feature type="domain" description="HAMP" evidence="8">
    <location>
        <begin position="612"/>
        <end position="666"/>
    </location>
</feature>
<dbReference type="InterPro" id="IPR003594">
    <property type="entry name" value="HATPase_dom"/>
</dbReference>
<dbReference type="Gene3D" id="3.30.565.10">
    <property type="entry name" value="Histidine kinase-like ATPase, C-terminal domain"/>
    <property type="match status" value="1"/>
</dbReference>
<dbReference type="SUPFAM" id="SSF55874">
    <property type="entry name" value="ATPase domain of HSP90 chaperone/DNA topoisomerase II/histidine kinase"/>
    <property type="match status" value="1"/>
</dbReference>